<reference evidence="3" key="1">
    <citation type="submission" date="2018-07" db="EMBL/GenBank/DDBJ databases">
        <authorList>
            <person name="Quirk P.G."/>
            <person name="Krulwich T.A."/>
        </authorList>
    </citation>
    <scope>NUCLEOTIDE SEQUENCE</scope>
    <source>
        <strain evidence="3">Anand</strain>
    </source>
</reference>
<feature type="signal peptide" evidence="2">
    <location>
        <begin position="1"/>
        <end position="21"/>
    </location>
</feature>
<organism evidence="3">
    <name type="scientific">Theileria annulata</name>
    <dbReference type="NCBI Taxonomy" id="5874"/>
    <lineage>
        <taxon>Eukaryota</taxon>
        <taxon>Sar</taxon>
        <taxon>Alveolata</taxon>
        <taxon>Apicomplexa</taxon>
        <taxon>Aconoidasida</taxon>
        <taxon>Piroplasmida</taxon>
        <taxon>Theileriidae</taxon>
        <taxon>Theileria</taxon>
    </lineage>
</organism>
<dbReference type="AlphaFoldDB" id="A0A3B0MUR2"/>
<feature type="region of interest" description="Disordered" evidence="1">
    <location>
        <begin position="255"/>
        <end position="358"/>
    </location>
</feature>
<feature type="chain" id="PRO_5036335392" evidence="2">
    <location>
        <begin position="22"/>
        <end position="757"/>
    </location>
</feature>
<accession>A0A3B0MUR2</accession>
<dbReference type="InterPro" id="IPR011695">
    <property type="entry name" value="Tash_PEST_motif"/>
</dbReference>
<gene>
    <name evidence="3" type="ORF">TAT_000298100</name>
    <name evidence="4" type="ORF">TAV_000298200</name>
</gene>
<proteinExistence type="predicted"/>
<feature type="compositionally biased region" description="Low complexity" evidence="1">
    <location>
        <begin position="319"/>
        <end position="329"/>
    </location>
</feature>
<dbReference type="Pfam" id="PF07708">
    <property type="entry name" value="Tash_PEST"/>
    <property type="match status" value="1"/>
</dbReference>
<dbReference type="VEuPathDB" id="PiroplasmaDB:TA17120"/>
<feature type="region of interest" description="Disordered" evidence="1">
    <location>
        <begin position="380"/>
        <end position="551"/>
    </location>
</feature>
<feature type="compositionally biased region" description="Basic and acidic residues" evidence="1">
    <location>
        <begin position="470"/>
        <end position="480"/>
    </location>
</feature>
<evidence type="ECO:0000313" key="3">
    <source>
        <dbReference type="EMBL" id="SVP93983.1"/>
    </source>
</evidence>
<feature type="compositionally biased region" description="Basic and acidic residues" evidence="1">
    <location>
        <begin position="287"/>
        <end position="302"/>
    </location>
</feature>
<dbReference type="Pfam" id="PF04385">
    <property type="entry name" value="FAINT"/>
    <property type="match status" value="1"/>
</dbReference>
<feature type="compositionally biased region" description="Pro residues" evidence="1">
    <location>
        <begin position="263"/>
        <end position="273"/>
    </location>
</feature>
<evidence type="ECO:0000256" key="2">
    <source>
        <dbReference type="SAM" id="SignalP"/>
    </source>
</evidence>
<feature type="compositionally biased region" description="Acidic residues" evidence="1">
    <location>
        <begin position="529"/>
        <end position="543"/>
    </location>
</feature>
<keyword evidence="2" id="KW-0732">Signal</keyword>
<dbReference type="EMBL" id="UIVS01000004">
    <property type="protein sequence ID" value="SVP94443.1"/>
    <property type="molecule type" value="Genomic_DNA"/>
</dbReference>
<name>A0A3B0MUR2_THEAN</name>
<evidence type="ECO:0000256" key="1">
    <source>
        <dbReference type="SAM" id="MobiDB-lite"/>
    </source>
</evidence>
<dbReference type="InterPro" id="IPR007480">
    <property type="entry name" value="DUF529"/>
</dbReference>
<feature type="compositionally biased region" description="Low complexity" evidence="1">
    <location>
        <begin position="459"/>
        <end position="469"/>
    </location>
</feature>
<protein>
    <submittedName>
        <fullName evidence="3">Theileria-specific sub-telomeric protein, SVSP family, putative</fullName>
    </submittedName>
</protein>
<evidence type="ECO:0000313" key="4">
    <source>
        <dbReference type="EMBL" id="SVP94443.1"/>
    </source>
</evidence>
<dbReference type="EMBL" id="UIVT01000004">
    <property type="protein sequence ID" value="SVP93983.1"/>
    <property type="molecule type" value="Genomic_DNA"/>
</dbReference>
<feature type="compositionally biased region" description="Polar residues" evidence="1">
    <location>
        <begin position="482"/>
        <end position="494"/>
    </location>
</feature>
<sequence length="757" mass="87305">MNICITYTHLFFFILIGYVRSSDKSIDKPIDNRLNLVPYSDSEDESDFEVTETTVRLNKTTLNETSEEANIQTLTEPLPQPFQPIHQPLPEQYIQYYNPYQLYHYPIPAPVEHYQPLQYGISQTLPEQPLDYVPQSQFYQQTVQYKPVLYPLPPQSQEFPHPYVPIQQPYQTVLEQYHHYQPTQPPQYQLYVPPQLPTHPIAQYQPVLYQPQPQQPAQGFQPQPVHYEQPYQPYEQPIQQPITYYSGPELYQPIHQPQAQPYYPGPEPYQPPPQKEENEAVTYPEKLQTEESKITDKSDELTKPTPPTEPEPTEEPTKTKQPSTPTTQTMVYESSKSHKKSKKAKFVPQAPKSSFLRGHASYNPVIPGYPRLSRPVLLHPRPTVPLRHPSNPGPGILGPAPGTLRFPSHILYKPGLLENFLEPREPTTQSSSDQSEESTEPTQPTETIQPTETTKEPTTESSSHQPTQEEPTKEPTKEPTQHTQLTSEPEQLQPETIPVEIGSDEDEEPPKEPSGPGDGDQPPDKPEEGEGEDESGDGEDGEEKDEKHEVEDIKKCKEVKFLKKDQYGNLVRMTEKKDYKLKHTGFNKIKYEIIANLEQILCDEEVIFEHKSDFPYTKILTYNRTENAFVISRKGGFVLIKRVNGIWKQIGRRIPSYIKMYSQDSHGNYVELTKEYYYIEMSPRASIKYTFITGLGCKLITLRGEVIWTKTNIDDFPLAFSYTNRFGFLIYFPTYVRTYVRKNGTFKLLYTKKISGA</sequence>
<feature type="compositionally biased region" description="Low complexity" evidence="1">
    <location>
        <begin position="440"/>
        <end position="452"/>
    </location>
</feature>